<accession>A0ABS1K332</accession>
<dbReference type="Proteomes" id="UP000639051">
    <property type="component" value="Unassembled WGS sequence"/>
</dbReference>
<gene>
    <name evidence="2" type="ORF">JJE72_10155</name>
</gene>
<protein>
    <recommendedName>
        <fullName evidence="4">Transglycosylase SLT domain-containing protein</fullName>
    </recommendedName>
</protein>
<name>A0ABS1K332_9MICC</name>
<organism evidence="2 3">
    <name type="scientific">Sinomonas cellulolyticus</name>
    <dbReference type="NCBI Taxonomy" id="2801916"/>
    <lineage>
        <taxon>Bacteria</taxon>
        <taxon>Bacillati</taxon>
        <taxon>Actinomycetota</taxon>
        <taxon>Actinomycetes</taxon>
        <taxon>Micrococcales</taxon>
        <taxon>Micrococcaceae</taxon>
        <taxon>Sinomonas</taxon>
    </lineage>
</organism>
<feature type="compositionally biased region" description="Polar residues" evidence="1">
    <location>
        <begin position="1"/>
        <end position="14"/>
    </location>
</feature>
<dbReference type="InterPro" id="IPR023346">
    <property type="entry name" value="Lysozyme-like_dom_sf"/>
</dbReference>
<feature type="region of interest" description="Disordered" evidence="1">
    <location>
        <begin position="1"/>
        <end position="43"/>
    </location>
</feature>
<evidence type="ECO:0000313" key="3">
    <source>
        <dbReference type="Proteomes" id="UP000639051"/>
    </source>
</evidence>
<evidence type="ECO:0008006" key="4">
    <source>
        <dbReference type="Google" id="ProtNLM"/>
    </source>
</evidence>
<evidence type="ECO:0000256" key="1">
    <source>
        <dbReference type="SAM" id="MobiDB-lite"/>
    </source>
</evidence>
<sequence>MTLIRTRQLTSQAPTRGPHALSKTPARDAARPHGRRRAVSTNSSALARVAAKAGLASGDRFGHRSAVVALSLGLLAVAGGGAAATANATDLARASAVTSTASSASVSADPSEKTVLASAAADQAAQDKAAAQKAAADKAAQDKAAADKAAADKAAADKAAADKAAAAPPQAVNDPAGAQAYAASRLSAYGWGQDQMSALITLWNKESDWTTTATNASSGAYGIAQSLPAGKMASAGADWQTNYKTQIEWGLNYIKQSYGSPANALAFHLVHNWY</sequence>
<keyword evidence="3" id="KW-1185">Reference proteome</keyword>
<dbReference type="EMBL" id="JAERRC010000024">
    <property type="protein sequence ID" value="MBL0705868.1"/>
    <property type="molecule type" value="Genomic_DNA"/>
</dbReference>
<proteinExistence type="predicted"/>
<comment type="caution">
    <text evidence="2">The sequence shown here is derived from an EMBL/GenBank/DDBJ whole genome shotgun (WGS) entry which is preliminary data.</text>
</comment>
<reference evidence="2 3" key="1">
    <citation type="submission" date="2021-01" db="EMBL/GenBank/DDBJ databases">
        <title>Genome public.</title>
        <authorList>
            <person name="Liu C."/>
            <person name="Sun Q."/>
        </authorList>
    </citation>
    <scope>NUCLEOTIDE SEQUENCE [LARGE SCALE GENOMIC DNA]</scope>
    <source>
        <strain evidence="2 3">JC656</strain>
    </source>
</reference>
<dbReference type="SUPFAM" id="SSF53955">
    <property type="entry name" value="Lysozyme-like"/>
    <property type="match status" value="1"/>
</dbReference>
<evidence type="ECO:0000313" key="2">
    <source>
        <dbReference type="EMBL" id="MBL0705868.1"/>
    </source>
</evidence>